<organism evidence="1 2">
    <name type="scientific">Pectobacterium polaris</name>
    <dbReference type="NCBI Taxonomy" id="2042057"/>
    <lineage>
        <taxon>Bacteria</taxon>
        <taxon>Pseudomonadati</taxon>
        <taxon>Pseudomonadota</taxon>
        <taxon>Gammaproteobacteria</taxon>
        <taxon>Enterobacterales</taxon>
        <taxon>Pectobacteriaceae</taxon>
        <taxon>Pectobacterium</taxon>
    </lineage>
</organism>
<accession>A0AAW4NV87</accession>
<dbReference type="Proteomes" id="UP000696310">
    <property type="component" value="Unassembled WGS sequence"/>
</dbReference>
<sequence length="48" mass="5733">MNQKRDVQQVTKPRETIRRSEEYKARLGAASLLLAEKMEEKRRAWDSK</sequence>
<dbReference type="EMBL" id="JAESHX010000010">
    <property type="protein sequence ID" value="MBW5891015.1"/>
    <property type="molecule type" value="Genomic_DNA"/>
</dbReference>
<evidence type="ECO:0000313" key="2">
    <source>
        <dbReference type="Proteomes" id="UP000696310"/>
    </source>
</evidence>
<dbReference type="AlphaFoldDB" id="A0AAW4NV87"/>
<comment type="caution">
    <text evidence="1">The sequence shown here is derived from an EMBL/GenBank/DDBJ whole genome shotgun (WGS) entry which is preliminary data.</text>
</comment>
<name>A0AAW4NV87_9GAMM</name>
<reference evidence="1" key="1">
    <citation type="journal article" date="2021" name="bioRxiv">
        <title>Identification of Pectobacterium species isolated from the soft rot of tetecho (Neobuxbaumia tetetzo), a columnar cactus, and associated metagenomics.</title>
        <authorList>
            <person name="Vargas-Peralta D."/>
            <person name="Narvaez-Barragan D.A."/>
            <person name="de Sandozequi A."/>
            <person name="Romero-Gutierrez M.F."/>
            <person name="Segovia L."/>
            <person name="Martinez-Anaya C."/>
            <person name="Alcaraz L.D."/>
            <person name="de la Torre Almaraz R."/>
        </authorList>
    </citation>
    <scope>NUCLEOTIDE SEQUENCE</scope>
    <source>
        <strain evidence="1">A3</strain>
    </source>
</reference>
<gene>
    <name evidence="1" type="ORF">IM880_02225</name>
</gene>
<protein>
    <submittedName>
        <fullName evidence="1">Uncharacterized protein</fullName>
    </submittedName>
</protein>
<dbReference type="RefSeq" id="WP_181374437.1">
    <property type="nucleotide sequence ID" value="NZ_JAESHX010000010.1"/>
</dbReference>
<evidence type="ECO:0000313" key="1">
    <source>
        <dbReference type="EMBL" id="MBW5891015.1"/>
    </source>
</evidence>
<proteinExistence type="predicted"/>
<reference evidence="1" key="2">
    <citation type="submission" date="2021-01" db="EMBL/GenBank/DDBJ databases">
        <authorList>
            <person name="Vargas Peralta D."/>
        </authorList>
    </citation>
    <scope>NUCLEOTIDE SEQUENCE</scope>
    <source>
        <strain evidence="1">A3</strain>
    </source>
</reference>